<dbReference type="EMBL" id="MVHU01000007">
    <property type="protein sequence ID" value="ORA81353.1"/>
    <property type="molecule type" value="Genomic_DNA"/>
</dbReference>
<dbReference type="SUPFAM" id="SSF53335">
    <property type="entry name" value="S-adenosyl-L-methionine-dependent methyltransferases"/>
    <property type="match status" value="1"/>
</dbReference>
<evidence type="ECO:0000256" key="3">
    <source>
        <dbReference type="ARBA" id="ARBA00022603"/>
    </source>
</evidence>
<dbReference type="InterPro" id="IPR029063">
    <property type="entry name" value="SAM-dependent_MTases_sf"/>
</dbReference>
<organism evidence="7 8">
    <name type="scientific">Mycolicibacter kumamotonensis</name>
    <dbReference type="NCBI Taxonomy" id="354243"/>
    <lineage>
        <taxon>Bacteria</taxon>
        <taxon>Bacillati</taxon>
        <taxon>Actinomycetota</taxon>
        <taxon>Actinomycetes</taxon>
        <taxon>Mycobacteriales</taxon>
        <taxon>Mycobacteriaceae</taxon>
        <taxon>Mycolicibacter</taxon>
    </lineage>
</organism>
<gene>
    <name evidence="7" type="ORF">BST28_07405</name>
</gene>
<dbReference type="GO" id="GO:0008168">
    <property type="term" value="F:methyltransferase activity"/>
    <property type="evidence" value="ECO:0007669"/>
    <property type="project" value="UniProtKB-UniRule"/>
</dbReference>
<evidence type="ECO:0000256" key="6">
    <source>
        <dbReference type="RuleBase" id="RU362030"/>
    </source>
</evidence>
<dbReference type="Gene3D" id="3.40.50.150">
    <property type="entry name" value="Vaccinia Virus protein VP39"/>
    <property type="match status" value="1"/>
</dbReference>
<comment type="caution">
    <text evidence="7">The sequence shown here is derived from an EMBL/GenBank/DDBJ whole genome shotgun (WGS) entry which is preliminary data.</text>
</comment>
<dbReference type="Pfam" id="PF04072">
    <property type="entry name" value="LCM"/>
    <property type="match status" value="1"/>
</dbReference>
<accession>A0A1X0E9I2</accession>
<dbReference type="EC" id="2.1.1.-" evidence="6"/>
<evidence type="ECO:0000256" key="4">
    <source>
        <dbReference type="ARBA" id="ARBA00022679"/>
    </source>
</evidence>
<evidence type="ECO:0000256" key="1">
    <source>
        <dbReference type="ARBA" id="ARBA00003907"/>
    </source>
</evidence>
<dbReference type="PANTHER" id="PTHR43619:SF2">
    <property type="entry name" value="S-ADENOSYL-L-METHIONINE-DEPENDENT METHYLTRANSFERASES SUPERFAMILY PROTEIN"/>
    <property type="match status" value="1"/>
</dbReference>
<reference evidence="7 8" key="1">
    <citation type="submission" date="2017-02" db="EMBL/GenBank/DDBJ databases">
        <title>The new phylogeny of genus Mycobacterium.</title>
        <authorList>
            <person name="Tortoli E."/>
            <person name="Trovato A."/>
            <person name="Cirillo D.M."/>
        </authorList>
    </citation>
    <scope>NUCLEOTIDE SEQUENCE [LARGE SCALE GENOMIC DNA]</scope>
    <source>
        <strain evidence="7 8">DSM 45093</strain>
    </source>
</reference>
<dbReference type="GO" id="GO:0032259">
    <property type="term" value="P:methylation"/>
    <property type="evidence" value="ECO:0007669"/>
    <property type="project" value="UniProtKB-KW"/>
</dbReference>
<evidence type="ECO:0000313" key="7">
    <source>
        <dbReference type="EMBL" id="ORA81353.1"/>
    </source>
</evidence>
<dbReference type="AlphaFoldDB" id="A0A1X0E9I2"/>
<name>A0A1X0E9I2_9MYCO</name>
<evidence type="ECO:0000256" key="2">
    <source>
        <dbReference type="ARBA" id="ARBA00008138"/>
    </source>
</evidence>
<dbReference type="NCBIfam" id="TIGR00027">
    <property type="entry name" value="mthyl_TIGR00027"/>
    <property type="match status" value="1"/>
</dbReference>
<sequence>MAVYRAAESARHDALFKDPLAERLAGEHGRAIAAVAPRMARNGWWWVTRTILIDRLVAEAVGGGCDRVVNLAAGFDTRPYRLDLPSGIDWIEADTPELIAEKERLLADETPRCRMSSVGVDLADTASRRAFLNDALGGARNALVITEGLILYLDAGQVRGLAQDLHRDEIRSWITDLLSPFIVRHMMRKMPSLDRAPMKFGPAEGVAFFEREDWSVEEVRSIFKEAGRRNRLPFMLLPFGYLPDPNPRKLSRIPWSGVVQLAPRASRQAGE</sequence>
<protein>
    <recommendedName>
        <fullName evidence="6">S-adenosyl-L-methionine-dependent methyltransferase</fullName>
        <ecNumber evidence="6">2.1.1.-</ecNumber>
    </recommendedName>
</protein>
<keyword evidence="5 6" id="KW-0949">S-adenosyl-L-methionine</keyword>
<dbReference type="InterPro" id="IPR011610">
    <property type="entry name" value="SAM_mthyl_Trfase_ML2640-like"/>
</dbReference>
<dbReference type="Proteomes" id="UP000192713">
    <property type="component" value="Unassembled WGS sequence"/>
</dbReference>
<evidence type="ECO:0000256" key="5">
    <source>
        <dbReference type="ARBA" id="ARBA00022691"/>
    </source>
</evidence>
<dbReference type="InterPro" id="IPR007213">
    <property type="entry name" value="Ppm1/Ppm2/Tcmp"/>
</dbReference>
<keyword evidence="3 6" id="KW-0489">Methyltransferase</keyword>
<keyword evidence="4 7" id="KW-0808">Transferase</keyword>
<comment type="function">
    <text evidence="1 6">Exhibits S-adenosyl-L-methionine-dependent methyltransferase activity.</text>
</comment>
<comment type="similarity">
    <text evidence="2 6">Belongs to the UPF0677 family.</text>
</comment>
<proteinExistence type="inferred from homology"/>
<dbReference type="PANTHER" id="PTHR43619">
    <property type="entry name" value="S-ADENOSYL-L-METHIONINE-DEPENDENT METHYLTRANSFERASE YKTD-RELATED"/>
    <property type="match status" value="1"/>
</dbReference>
<evidence type="ECO:0000313" key="8">
    <source>
        <dbReference type="Proteomes" id="UP000192713"/>
    </source>
</evidence>